<evidence type="ECO:0000256" key="4">
    <source>
        <dbReference type="ARBA" id="ARBA00023239"/>
    </source>
</evidence>
<dbReference type="InterPro" id="IPR004839">
    <property type="entry name" value="Aminotransferase_I/II_large"/>
</dbReference>
<dbReference type="Proteomes" id="UP000001661">
    <property type="component" value="Chromosome"/>
</dbReference>
<dbReference type="PANTHER" id="PTHR43525">
    <property type="entry name" value="PROTEIN MALY"/>
    <property type="match status" value="1"/>
</dbReference>
<reference evidence="7 8" key="1">
    <citation type="journal article" date="2010" name="Stand. Genomic Sci.">
        <title>Complete genome sequence of Acetohalobium arabaticum type strain (Z-7288).</title>
        <authorList>
            <person name="Sikorski J."/>
            <person name="Lapidus A."/>
            <person name="Chertkov O."/>
            <person name="Lucas S."/>
            <person name="Copeland A."/>
            <person name="Glavina Del Rio T."/>
            <person name="Nolan M."/>
            <person name="Tice H."/>
            <person name="Cheng J.F."/>
            <person name="Han C."/>
            <person name="Brambilla E."/>
            <person name="Pitluck S."/>
            <person name="Liolios K."/>
            <person name="Ivanova N."/>
            <person name="Mavromatis K."/>
            <person name="Mikhailova N."/>
            <person name="Pati A."/>
            <person name="Bruce D."/>
            <person name="Detter C."/>
            <person name="Tapia R."/>
            <person name="Goodwin L."/>
            <person name="Chen A."/>
            <person name="Palaniappan K."/>
            <person name="Land M."/>
            <person name="Hauser L."/>
            <person name="Chang Y.J."/>
            <person name="Jeffries C.D."/>
            <person name="Rohde M."/>
            <person name="Goker M."/>
            <person name="Spring S."/>
            <person name="Woyke T."/>
            <person name="Bristow J."/>
            <person name="Eisen J.A."/>
            <person name="Markowitz V."/>
            <person name="Hugenholtz P."/>
            <person name="Kyrpides N.C."/>
            <person name="Klenk H.P."/>
        </authorList>
    </citation>
    <scope>NUCLEOTIDE SEQUENCE [LARGE SCALE GENOMIC DNA]</scope>
    <source>
        <strain evidence="8">ATCC 49924 / DSM 5501 / Z-7288</strain>
    </source>
</reference>
<dbReference type="PANTHER" id="PTHR43525:SF1">
    <property type="entry name" value="PROTEIN MALY"/>
    <property type="match status" value="1"/>
</dbReference>
<keyword evidence="3" id="KW-0663">Pyridoxal phosphate</keyword>
<dbReference type="InterPro" id="IPR051798">
    <property type="entry name" value="Class-II_PLP-Dep_Aminotrans"/>
</dbReference>
<dbReference type="GO" id="GO:0008483">
    <property type="term" value="F:transaminase activity"/>
    <property type="evidence" value="ECO:0007669"/>
    <property type="project" value="UniProtKB-KW"/>
</dbReference>
<organism evidence="7 8">
    <name type="scientific">Acetohalobium arabaticum (strain ATCC 49924 / DSM 5501 / Z-7288)</name>
    <dbReference type="NCBI Taxonomy" id="574087"/>
    <lineage>
        <taxon>Bacteria</taxon>
        <taxon>Bacillati</taxon>
        <taxon>Bacillota</taxon>
        <taxon>Clostridia</taxon>
        <taxon>Halanaerobiales</taxon>
        <taxon>Halobacteroidaceae</taxon>
        <taxon>Acetohalobium</taxon>
    </lineage>
</organism>
<dbReference type="NCBIfam" id="TIGR04350">
    <property type="entry name" value="C_S_lyase_PatB"/>
    <property type="match status" value="1"/>
</dbReference>
<evidence type="ECO:0000256" key="5">
    <source>
        <dbReference type="ARBA" id="ARBA00037974"/>
    </source>
</evidence>
<evidence type="ECO:0000313" key="8">
    <source>
        <dbReference type="Proteomes" id="UP000001661"/>
    </source>
</evidence>
<evidence type="ECO:0000256" key="1">
    <source>
        <dbReference type="ARBA" id="ARBA00001933"/>
    </source>
</evidence>
<dbReference type="STRING" id="574087.Acear_2286"/>
<dbReference type="CDD" id="cd00609">
    <property type="entry name" value="AAT_like"/>
    <property type="match status" value="1"/>
</dbReference>
<dbReference type="Pfam" id="PF00155">
    <property type="entry name" value="Aminotran_1_2"/>
    <property type="match status" value="1"/>
</dbReference>
<dbReference type="GO" id="GO:0047804">
    <property type="term" value="F:cysteine-S-conjugate beta-lyase activity"/>
    <property type="evidence" value="ECO:0007669"/>
    <property type="project" value="UniProtKB-EC"/>
</dbReference>
<keyword evidence="8" id="KW-1185">Reference proteome</keyword>
<dbReference type="InterPro" id="IPR027619">
    <property type="entry name" value="C-S_lyase_PatB-like"/>
</dbReference>
<evidence type="ECO:0000256" key="2">
    <source>
        <dbReference type="ARBA" id="ARBA00012224"/>
    </source>
</evidence>
<dbReference type="HOGENOM" id="CLU_017584_15_0_9"/>
<comment type="cofactor">
    <cofactor evidence="1">
        <name>pyridoxal 5'-phosphate</name>
        <dbReference type="ChEBI" id="CHEBI:597326"/>
    </cofactor>
</comment>
<keyword evidence="7" id="KW-0032">Aminotransferase</keyword>
<dbReference type="SUPFAM" id="SSF53383">
    <property type="entry name" value="PLP-dependent transferases"/>
    <property type="match status" value="1"/>
</dbReference>
<dbReference type="eggNOG" id="COG1168">
    <property type="taxonomic scope" value="Bacteria"/>
</dbReference>
<dbReference type="InterPro" id="IPR015424">
    <property type="entry name" value="PyrdxlP-dep_Trfase"/>
</dbReference>
<proteinExistence type="inferred from homology"/>
<dbReference type="GO" id="GO:0030170">
    <property type="term" value="F:pyridoxal phosphate binding"/>
    <property type="evidence" value="ECO:0007669"/>
    <property type="project" value="InterPro"/>
</dbReference>
<dbReference type="InterPro" id="IPR015421">
    <property type="entry name" value="PyrdxlP-dep_Trfase_major"/>
</dbReference>
<evidence type="ECO:0000259" key="6">
    <source>
        <dbReference type="Pfam" id="PF00155"/>
    </source>
</evidence>
<evidence type="ECO:0000313" key="7">
    <source>
        <dbReference type="EMBL" id="ADL13770.1"/>
    </source>
</evidence>
<name>D9QUG9_ACEAZ</name>
<dbReference type="EC" id="4.4.1.13" evidence="2"/>
<accession>D9QUG9</accession>
<dbReference type="EMBL" id="CP002105">
    <property type="protein sequence ID" value="ADL13770.1"/>
    <property type="molecule type" value="Genomic_DNA"/>
</dbReference>
<keyword evidence="7" id="KW-0808">Transferase</keyword>
<evidence type="ECO:0000256" key="3">
    <source>
        <dbReference type="ARBA" id="ARBA00022898"/>
    </source>
</evidence>
<protein>
    <recommendedName>
        <fullName evidence="2">cysteine-S-conjugate beta-lyase</fullName>
        <ecNumber evidence="2">4.4.1.13</ecNumber>
    </recommendedName>
</protein>
<gene>
    <name evidence="7" type="ordered locus">Acear_2286</name>
</gene>
<dbReference type="AlphaFoldDB" id="D9QUG9"/>
<dbReference type="InterPro" id="IPR015422">
    <property type="entry name" value="PyrdxlP-dep_Trfase_small"/>
</dbReference>
<dbReference type="KEGG" id="aar:Acear_2286"/>
<sequence>MFNFDEVIDRKNTNSLKWNIIDDKDMLPMWVADMEFKSPKAVRKALKERVEHGIFGYSEISDSYYQAIIQWMKKRHQWDIKKEWICTSPGVVPALNMLVRCLTNSGDKVIIQPPVYYPFFDAIKNNGCHIVDNPLQFDGTRYTMDLDDLEKKIDSRVKLMMLCSPHNPVGRVWTPEELKRLGELCIKNNVIVIADEIHSDLIFEEYEHTVFASISEEFKQNCIVCNAPSKTFNLAGIQASNIIIPNKRIRTLYQHSLEQTRIGRLNAFAVTALEAAYNYGEEWLEELLVYLEDNFDFLCNYITEEIPQINVIQPEGTYLVWLDFRSLGLEDEVLNDLIQKEGKLVLNPGHIFGTGGSGFQRINIACPRSMLKEGLTRLKKVVNHL</sequence>
<dbReference type="Gene3D" id="3.90.1150.10">
    <property type="entry name" value="Aspartate Aminotransferase, domain 1"/>
    <property type="match status" value="1"/>
</dbReference>
<feature type="domain" description="Aminotransferase class I/classII large" evidence="6">
    <location>
        <begin position="33"/>
        <end position="378"/>
    </location>
</feature>
<keyword evidence="4" id="KW-0456">Lyase</keyword>
<dbReference type="Gene3D" id="3.40.640.10">
    <property type="entry name" value="Type I PLP-dependent aspartate aminotransferase-like (Major domain)"/>
    <property type="match status" value="1"/>
</dbReference>
<comment type="similarity">
    <text evidence="5">Belongs to the class-II pyridoxal-phosphate-dependent aminotransferase family. MalY/PatB cystathionine beta-lyase subfamily.</text>
</comment>